<dbReference type="InterPro" id="IPR002656">
    <property type="entry name" value="Acyl_transf_3_dom"/>
</dbReference>
<feature type="transmembrane region" description="Helical" evidence="1">
    <location>
        <begin position="388"/>
        <end position="406"/>
    </location>
</feature>
<reference evidence="5" key="1">
    <citation type="submission" date="2016-03" db="EMBL/GenBank/DDBJ databases">
        <title>Complete genome sequence of the type strain Actinoalloteichus hymeniacidonis DSM 45092.</title>
        <authorList>
            <person name="Schaffert L."/>
            <person name="Albersmeier A."/>
            <person name="Winkler A."/>
            <person name="Kalinowski J."/>
            <person name="Zotchev S."/>
            <person name="Ruckert C."/>
        </authorList>
    </citation>
    <scope>NUCLEOTIDE SEQUENCE [LARGE SCALE GENOMIC DNA]</scope>
    <source>
        <strain evidence="5">HPA177(T) (DSM 45092(T))</strain>
    </source>
</reference>
<dbReference type="Pfam" id="PF01757">
    <property type="entry name" value="Acyl_transf_3"/>
    <property type="match status" value="1"/>
</dbReference>
<protein>
    <submittedName>
        <fullName evidence="4">Acyltransferase</fullName>
    </submittedName>
</protein>
<dbReference type="PANTHER" id="PTHR23028">
    <property type="entry name" value="ACETYLTRANSFERASE"/>
    <property type="match status" value="1"/>
</dbReference>
<organism evidence="4 5">
    <name type="scientific">Actinoalloteichus hymeniacidonis</name>
    <dbReference type="NCBI Taxonomy" id="340345"/>
    <lineage>
        <taxon>Bacteria</taxon>
        <taxon>Bacillati</taxon>
        <taxon>Actinomycetota</taxon>
        <taxon>Actinomycetes</taxon>
        <taxon>Pseudonocardiales</taxon>
        <taxon>Pseudonocardiaceae</taxon>
        <taxon>Actinoalloteichus</taxon>
    </lineage>
</organism>
<evidence type="ECO:0000313" key="4">
    <source>
        <dbReference type="EMBL" id="AOS62866.1"/>
    </source>
</evidence>
<feature type="transmembrane region" description="Helical" evidence="1">
    <location>
        <begin position="100"/>
        <end position="119"/>
    </location>
</feature>
<dbReference type="AlphaFoldDB" id="A0AAC9MYG3"/>
<dbReference type="Pfam" id="PF19040">
    <property type="entry name" value="SGNH"/>
    <property type="match status" value="1"/>
</dbReference>
<dbReference type="KEGG" id="ahm:TL08_10260"/>
<evidence type="ECO:0000259" key="3">
    <source>
        <dbReference type="Pfam" id="PF19040"/>
    </source>
</evidence>
<keyword evidence="1" id="KW-0812">Transmembrane</keyword>
<dbReference type="RefSeq" id="WP_084642841.1">
    <property type="nucleotide sequence ID" value="NZ_CP014859.1"/>
</dbReference>
<keyword evidence="4" id="KW-0808">Transferase</keyword>
<feature type="transmembrane region" description="Helical" evidence="1">
    <location>
        <begin position="318"/>
        <end position="339"/>
    </location>
</feature>
<dbReference type="Proteomes" id="UP000095210">
    <property type="component" value="Chromosome"/>
</dbReference>
<dbReference type="GO" id="GO:0009103">
    <property type="term" value="P:lipopolysaccharide biosynthetic process"/>
    <property type="evidence" value="ECO:0007669"/>
    <property type="project" value="TreeGrafter"/>
</dbReference>
<evidence type="ECO:0000313" key="5">
    <source>
        <dbReference type="Proteomes" id="UP000095210"/>
    </source>
</evidence>
<evidence type="ECO:0000256" key="1">
    <source>
        <dbReference type="SAM" id="Phobius"/>
    </source>
</evidence>
<keyword evidence="1" id="KW-1133">Transmembrane helix</keyword>
<feature type="domain" description="SGNH" evidence="3">
    <location>
        <begin position="470"/>
        <end position="682"/>
    </location>
</feature>
<proteinExistence type="predicted"/>
<dbReference type="EMBL" id="CP014859">
    <property type="protein sequence ID" value="AOS62866.1"/>
    <property type="molecule type" value="Genomic_DNA"/>
</dbReference>
<accession>A0AAC9MYG3</accession>
<keyword evidence="1" id="KW-0472">Membrane</keyword>
<dbReference type="PANTHER" id="PTHR23028:SF53">
    <property type="entry name" value="ACYL_TRANSF_3 DOMAIN-CONTAINING PROTEIN"/>
    <property type="match status" value="1"/>
</dbReference>
<dbReference type="InterPro" id="IPR043968">
    <property type="entry name" value="SGNH"/>
</dbReference>
<sequence>MVSPDSAGNTGADVAAKPLTGSRLIAPPVVRKYRPELQGLRAVAALLVVVYHIWLGRVSGGVDVFFLISGFLITGQLVRAVERSGRIEFRPFWGRMIKRLFPAALTVLVGVMVASVLLLPQNRWFQTIREIVASALYLENWQLAADSVDYLAQTNAASPVQHFWSLSIQGQFYVVWPLLVLLVIGVARFTKNRFRLTLLGTLFVVFTVSLVFSIISTADNQPFAYFNSLTRVWEFALGGLLALGIDHINLPKFGRVLLGWFGITALVACGLVLQVGSVFPGYMALWPTVAALLVIVAGASGTRWGVDWILSARPLEYLGNLSYALYLWHWPVLVFYLIYRQRTEVGLLGGAFIIGVSVILSMLTYHLIENPLRRSAVGTRTPWAGYRFGLVLLIPVIAAAGTWQFLAQRQSTAYEVAVGDPNYPGAAARVPGFQYWGDADVEVAPSFITIGDDWAQVVQEHCAPTARNEELEICRNAVGDDFDRHIVVVGDSHAEQWLTALYDIADRENWQISSMLRGACPYSVESETDPNNDGCRQWNADATSEIIEMNPDAVFTIGSRDVRVGPTEATPPGFVEQWRRLDEAGIPLLAMRDNPRYDFKPSECAAENGVDAPQCSTPRAELLTEIPPYELIPDVPANVSFLDFSDYICTEDECPPAIGNVLVYLDHNHIGATYMRTMAPFLETEIYELTGW</sequence>
<feature type="transmembrane region" description="Helical" evidence="1">
    <location>
        <begin position="61"/>
        <end position="79"/>
    </location>
</feature>
<dbReference type="GO" id="GO:0016020">
    <property type="term" value="C:membrane"/>
    <property type="evidence" value="ECO:0007669"/>
    <property type="project" value="TreeGrafter"/>
</dbReference>
<name>A0AAC9MYG3_9PSEU</name>
<dbReference type="GO" id="GO:0016747">
    <property type="term" value="F:acyltransferase activity, transferring groups other than amino-acyl groups"/>
    <property type="evidence" value="ECO:0007669"/>
    <property type="project" value="InterPro"/>
</dbReference>
<evidence type="ECO:0000259" key="2">
    <source>
        <dbReference type="Pfam" id="PF01757"/>
    </source>
</evidence>
<feature type="domain" description="Acyltransferase 3" evidence="2">
    <location>
        <begin position="36"/>
        <end position="365"/>
    </location>
</feature>
<dbReference type="InterPro" id="IPR050879">
    <property type="entry name" value="Acyltransferase_3"/>
</dbReference>
<feature type="transmembrane region" description="Helical" evidence="1">
    <location>
        <begin position="170"/>
        <end position="189"/>
    </location>
</feature>
<feature type="transmembrane region" description="Helical" evidence="1">
    <location>
        <begin position="285"/>
        <end position="306"/>
    </location>
</feature>
<feature type="transmembrane region" description="Helical" evidence="1">
    <location>
        <begin position="39"/>
        <end position="55"/>
    </location>
</feature>
<feature type="transmembrane region" description="Helical" evidence="1">
    <location>
        <begin position="345"/>
        <end position="368"/>
    </location>
</feature>
<keyword evidence="5" id="KW-1185">Reference proteome</keyword>
<feature type="transmembrane region" description="Helical" evidence="1">
    <location>
        <begin position="257"/>
        <end position="279"/>
    </location>
</feature>
<feature type="transmembrane region" description="Helical" evidence="1">
    <location>
        <begin position="196"/>
        <end position="218"/>
    </location>
</feature>
<gene>
    <name evidence="4" type="ORF">TL08_10260</name>
</gene>
<keyword evidence="4" id="KW-0012">Acyltransferase</keyword>